<feature type="region of interest" description="Disordered" evidence="1">
    <location>
        <begin position="1"/>
        <end position="275"/>
    </location>
</feature>
<dbReference type="SMART" id="SM01406">
    <property type="entry name" value="PAPA-1"/>
    <property type="match status" value="1"/>
</dbReference>
<gene>
    <name evidence="3" type="ORF">M231_05241</name>
</gene>
<organism evidence="3 4">
    <name type="scientific">Tremella mesenterica</name>
    <name type="common">Jelly fungus</name>
    <dbReference type="NCBI Taxonomy" id="5217"/>
    <lineage>
        <taxon>Eukaryota</taxon>
        <taxon>Fungi</taxon>
        <taxon>Dikarya</taxon>
        <taxon>Basidiomycota</taxon>
        <taxon>Agaricomycotina</taxon>
        <taxon>Tremellomycetes</taxon>
        <taxon>Tremellales</taxon>
        <taxon>Tremellaceae</taxon>
        <taxon>Tremella</taxon>
    </lineage>
</organism>
<dbReference type="Proteomes" id="UP000289152">
    <property type="component" value="Unassembled WGS sequence"/>
</dbReference>
<protein>
    <recommendedName>
        <fullName evidence="2">INO80 complex subunit B-like conserved region domain-containing protein</fullName>
    </recommendedName>
</protein>
<sequence length="378" mass="41372">MPPRRSKKIVESPSPSIPDDDEVEEDAGSDAEGESYESEEEGVGRGQSGLSSVIASEDMDIDAEGEDEEPNSADVSGSGSGSGSAEGSTSTSRERQPSPIKITLRVNQTKEVDTGGKRPSRAAAKKGAKRTKRATMEIEAASDDGLEDEVDMIETPEVDEMDDTMEDENESFQSVSPSKLTARQRAKHDKGLRETLLELPNDPGKNKLILTEAEKQLRREETARRRKRQSEQKRQDEQDQTINRLLRAQTSKSRNKLEDPLDGSPAPGTNSASVARRLMPASNDMIRFTSKLIDGKLVQTVSAPKGKETWIDLLPPSFTNHDRAEDVSATPKRNILDAQCGVKGCKAKRKYRSVKAFEVGACCMEHLKMVNAGLENAT</sequence>
<feature type="compositionally biased region" description="Acidic residues" evidence="1">
    <location>
        <begin position="18"/>
        <end position="41"/>
    </location>
</feature>
<dbReference type="GO" id="GO:0031011">
    <property type="term" value="C:Ino80 complex"/>
    <property type="evidence" value="ECO:0007669"/>
    <property type="project" value="InterPro"/>
</dbReference>
<dbReference type="InterPro" id="IPR029523">
    <property type="entry name" value="INO80B/Ies2"/>
</dbReference>
<reference evidence="3 4" key="1">
    <citation type="submission" date="2016-06" db="EMBL/GenBank/DDBJ databases">
        <title>Evolution of pathogenesis and genome organization in the Tremellales.</title>
        <authorList>
            <person name="Cuomo C."/>
            <person name="Litvintseva A."/>
            <person name="Heitman J."/>
            <person name="Chen Y."/>
            <person name="Sun S."/>
            <person name="Springer D."/>
            <person name="Dromer F."/>
            <person name="Young S."/>
            <person name="Zeng Q."/>
            <person name="Chapman S."/>
            <person name="Gujja S."/>
            <person name="Saif S."/>
            <person name="Birren B."/>
        </authorList>
    </citation>
    <scope>NUCLEOTIDE SEQUENCE [LARGE SCALE GENOMIC DNA]</scope>
    <source>
        <strain evidence="3 4">ATCC 28783</strain>
    </source>
</reference>
<feature type="compositionally biased region" description="Acidic residues" evidence="1">
    <location>
        <begin position="140"/>
        <end position="170"/>
    </location>
</feature>
<evidence type="ECO:0000256" key="1">
    <source>
        <dbReference type="SAM" id="MobiDB-lite"/>
    </source>
</evidence>
<evidence type="ECO:0000259" key="2">
    <source>
        <dbReference type="SMART" id="SM01406"/>
    </source>
</evidence>
<dbReference type="EMBL" id="SDIL01000067">
    <property type="protein sequence ID" value="RXK37520.1"/>
    <property type="molecule type" value="Genomic_DNA"/>
</dbReference>
<feature type="compositionally biased region" description="Acidic residues" evidence="1">
    <location>
        <begin position="57"/>
        <end position="71"/>
    </location>
</feature>
<accession>A0A4Q1BIQ8</accession>
<comment type="caution">
    <text evidence="3">The sequence shown here is derived from an EMBL/GenBank/DDBJ whole genome shotgun (WGS) entry which is preliminary data.</text>
</comment>
<dbReference type="AlphaFoldDB" id="A0A4Q1BIQ8"/>
<feature type="compositionally biased region" description="Basic residues" evidence="1">
    <location>
        <begin position="118"/>
        <end position="133"/>
    </location>
</feature>
<feature type="compositionally biased region" description="Polar residues" evidence="1">
    <location>
        <begin position="171"/>
        <end position="181"/>
    </location>
</feature>
<dbReference type="OrthoDB" id="2021186at2759"/>
<dbReference type="PANTHER" id="PTHR21561">
    <property type="entry name" value="INO80 COMPLEX SUBUNIT B"/>
    <property type="match status" value="1"/>
</dbReference>
<dbReference type="InterPro" id="IPR006880">
    <property type="entry name" value="INO80B_C"/>
</dbReference>
<evidence type="ECO:0000313" key="3">
    <source>
        <dbReference type="EMBL" id="RXK37520.1"/>
    </source>
</evidence>
<dbReference type="GO" id="GO:0006338">
    <property type="term" value="P:chromatin remodeling"/>
    <property type="evidence" value="ECO:0007669"/>
    <property type="project" value="InterPro"/>
</dbReference>
<dbReference type="VEuPathDB" id="FungiDB:TREMEDRAFT_60234"/>
<dbReference type="InParanoid" id="A0A4Q1BIQ8"/>
<dbReference type="Pfam" id="PF04795">
    <property type="entry name" value="PAPA-1"/>
    <property type="match status" value="1"/>
</dbReference>
<dbReference type="PANTHER" id="PTHR21561:SF12">
    <property type="entry name" value="INO80 COMPLEX SUBUNIT B"/>
    <property type="match status" value="1"/>
</dbReference>
<feature type="domain" description="INO80 complex subunit B-like conserved region" evidence="2">
    <location>
        <begin position="214"/>
        <end position="307"/>
    </location>
</feature>
<keyword evidence="4" id="KW-1185">Reference proteome</keyword>
<feature type="compositionally biased region" description="Basic and acidic residues" evidence="1">
    <location>
        <begin position="212"/>
        <end position="237"/>
    </location>
</feature>
<name>A0A4Q1BIQ8_TREME</name>
<proteinExistence type="predicted"/>
<dbReference type="STRING" id="5217.A0A4Q1BIQ8"/>
<evidence type="ECO:0000313" key="4">
    <source>
        <dbReference type="Proteomes" id="UP000289152"/>
    </source>
</evidence>